<gene>
    <name evidence="1" type="ORF">EV214_12252</name>
</gene>
<dbReference type="AlphaFoldDB" id="A0A4R2KD03"/>
<dbReference type="RefSeq" id="WP_165916374.1">
    <property type="nucleotide sequence ID" value="NZ_SLWV01000022.1"/>
</dbReference>
<organism evidence="1 2">
    <name type="scientific">Marinisporobacter balticus</name>
    <dbReference type="NCBI Taxonomy" id="2018667"/>
    <lineage>
        <taxon>Bacteria</taxon>
        <taxon>Bacillati</taxon>
        <taxon>Bacillota</taxon>
        <taxon>Clostridia</taxon>
        <taxon>Peptostreptococcales</taxon>
        <taxon>Thermotaleaceae</taxon>
        <taxon>Marinisporobacter</taxon>
    </lineage>
</organism>
<dbReference type="EMBL" id="SLWV01000022">
    <property type="protein sequence ID" value="TCO71383.1"/>
    <property type="molecule type" value="Genomic_DNA"/>
</dbReference>
<keyword evidence="2" id="KW-1185">Reference proteome</keyword>
<reference evidence="1 2" key="1">
    <citation type="submission" date="2019-03" db="EMBL/GenBank/DDBJ databases">
        <title>Genomic Encyclopedia of Type Strains, Phase IV (KMG-IV): sequencing the most valuable type-strain genomes for metagenomic binning, comparative biology and taxonomic classification.</title>
        <authorList>
            <person name="Goeker M."/>
        </authorList>
    </citation>
    <scope>NUCLEOTIDE SEQUENCE [LARGE SCALE GENOMIC DNA]</scope>
    <source>
        <strain evidence="1 2">DSM 102940</strain>
    </source>
</reference>
<sequence>MEYVERLMEKRDELIDKYAAIVLKNDLTEKEKQERRSINEEIIYIDFEIEKAKKEI</sequence>
<comment type="caution">
    <text evidence="1">The sequence shown here is derived from an EMBL/GenBank/DDBJ whole genome shotgun (WGS) entry which is preliminary data.</text>
</comment>
<accession>A0A4R2KD03</accession>
<name>A0A4R2KD03_9FIRM</name>
<evidence type="ECO:0000313" key="2">
    <source>
        <dbReference type="Proteomes" id="UP000294919"/>
    </source>
</evidence>
<evidence type="ECO:0000313" key="1">
    <source>
        <dbReference type="EMBL" id="TCO71383.1"/>
    </source>
</evidence>
<dbReference type="Proteomes" id="UP000294919">
    <property type="component" value="Unassembled WGS sequence"/>
</dbReference>
<protein>
    <submittedName>
        <fullName evidence="1">Uncharacterized protein</fullName>
    </submittedName>
</protein>
<proteinExistence type="predicted"/>